<reference evidence="1" key="1">
    <citation type="submission" date="2018-11" db="EMBL/GenBank/DDBJ databases">
        <authorList>
            <consortium name="Pathogen Informatics"/>
        </authorList>
    </citation>
    <scope>NUCLEOTIDE SEQUENCE</scope>
</reference>
<evidence type="ECO:0000313" key="1">
    <source>
        <dbReference type="EMBL" id="VEL11169.1"/>
    </source>
</evidence>
<name>A0A3S4ZZT1_9PLAT</name>
<proteinExistence type="predicted"/>
<evidence type="ECO:0000313" key="2">
    <source>
        <dbReference type="Proteomes" id="UP000784294"/>
    </source>
</evidence>
<dbReference type="Proteomes" id="UP000784294">
    <property type="component" value="Unassembled WGS sequence"/>
</dbReference>
<gene>
    <name evidence="1" type="ORF">PXEA_LOCUS4609</name>
</gene>
<keyword evidence="2" id="KW-1185">Reference proteome</keyword>
<accession>A0A3S4ZZT1</accession>
<comment type="caution">
    <text evidence="1">The sequence shown here is derived from an EMBL/GenBank/DDBJ whole genome shotgun (WGS) entry which is preliminary data.</text>
</comment>
<sequence length="124" mass="13530">MKLEIFHFPEGIWSPGEGAGLQLSRAFYRSCQNLSQRSEPAAYTALFGHLMKVYGGWALLPPGSAGARSQGQLPGGGQYLEQLVGPMLRLTGLKGWPIWAELVTDLSGEAQPRVEVGSFGRERR</sequence>
<dbReference type="EMBL" id="CAAALY010011044">
    <property type="protein sequence ID" value="VEL11169.1"/>
    <property type="molecule type" value="Genomic_DNA"/>
</dbReference>
<organism evidence="1 2">
    <name type="scientific">Protopolystoma xenopodis</name>
    <dbReference type="NCBI Taxonomy" id="117903"/>
    <lineage>
        <taxon>Eukaryota</taxon>
        <taxon>Metazoa</taxon>
        <taxon>Spiralia</taxon>
        <taxon>Lophotrochozoa</taxon>
        <taxon>Platyhelminthes</taxon>
        <taxon>Monogenea</taxon>
        <taxon>Polyopisthocotylea</taxon>
        <taxon>Polystomatidea</taxon>
        <taxon>Polystomatidae</taxon>
        <taxon>Protopolystoma</taxon>
    </lineage>
</organism>
<protein>
    <submittedName>
        <fullName evidence="1">Uncharacterized protein</fullName>
    </submittedName>
</protein>
<dbReference type="AlphaFoldDB" id="A0A3S4ZZT1"/>